<feature type="domain" description="Tyr recombinase" evidence="6">
    <location>
        <begin position="181"/>
        <end position="388"/>
    </location>
</feature>
<dbReference type="PROSITE" id="PS51900">
    <property type="entry name" value="CB"/>
    <property type="match status" value="1"/>
</dbReference>
<evidence type="ECO:0000256" key="5">
    <source>
        <dbReference type="PROSITE-ProRule" id="PRU01248"/>
    </source>
</evidence>
<evidence type="ECO:0000313" key="9">
    <source>
        <dbReference type="Proteomes" id="UP001500880"/>
    </source>
</evidence>
<name>A0ABN1BFK0_9BACI</name>
<dbReference type="Pfam" id="PF00589">
    <property type="entry name" value="Phage_integrase"/>
    <property type="match status" value="1"/>
</dbReference>
<organism evidence="8 9">
    <name type="scientific">Salinibacillus aidingensis</name>
    <dbReference type="NCBI Taxonomy" id="237684"/>
    <lineage>
        <taxon>Bacteria</taxon>
        <taxon>Bacillati</taxon>
        <taxon>Bacillota</taxon>
        <taxon>Bacilli</taxon>
        <taxon>Bacillales</taxon>
        <taxon>Bacillaceae</taxon>
        <taxon>Salinibacillus</taxon>
    </lineage>
</organism>
<dbReference type="InterPro" id="IPR010998">
    <property type="entry name" value="Integrase_recombinase_N"/>
</dbReference>
<evidence type="ECO:0000256" key="1">
    <source>
        <dbReference type="ARBA" id="ARBA00008857"/>
    </source>
</evidence>
<evidence type="ECO:0000256" key="4">
    <source>
        <dbReference type="ARBA" id="ARBA00023172"/>
    </source>
</evidence>
<dbReference type="CDD" id="cd01189">
    <property type="entry name" value="INT_ICEBs1_C_like"/>
    <property type="match status" value="1"/>
</dbReference>
<comment type="caution">
    <text evidence="8">The sequence shown here is derived from an EMBL/GenBank/DDBJ whole genome shotgun (WGS) entry which is preliminary data.</text>
</comment>
<dbReference type="InterPro" id="IPR028259">
    <property type="entry name" value="AP2-like_int_N"/>
</dbReference>
<dbReference type="RefSeq" id="WP_343841560.1">
    <property type="nucleotide sequence ID" value="NZ_BAAADO010000005.1"/>
</dbReference>
<dbReference type="InterPro" id="IPR004107">
    <property type="entry name" value="Integrase_SAM-like_N"/>
</dbReference>
<dbReference type="SUPFAM" id="SSF56349">
    <property type="entry name" value="DNA breaking-rejoining enzymes"/>
    <property type="match status" value="1"/>
</dbReference>
<keyword evidence="9" id="KW-1185">Reference proteome</keyword>
<dbReference type="InterPro" id="IPR013762">
    <property type="entry name" value="Integrase-like_cat_sf"/>
</dbReference>
<dbReference type="InterPro" id="IPR044068">
    <property type="entry name" value="CB"/>
</dbReference>
<feature type="domain" description="Core-binding (CB)" evidence="7">
    <location>
        <begin position="69"/>
        <end position="152"/>
    </location>
</feature>
<dbReference type="Gene3D" id="1.10.443.10">
    <property type="entry name" value="Intergrase catalytic core"/>
    <property type="match status" value="1"/>
</dbReference>
<evidence type="ECO:0000259" key="7">
    <source>
        <dbReference type="PROSITE" id="PS51900"/>
    </source>
</evidence>
<keyword evidence="3 5" id="KW-0238">DNA-binding</keyword>
<dbReference type="EMBL" id="BAAADO010000005">
    <property type="protein sequence ID" value="GAA0496781.1"/>
    <property type="molecule type" value="Genomic_DNA"/>
</dbReference>
<dbReference type="Pfam" id="PF14657">
    <property type="entry name" value="Arm-DNA-bind_4"/>
    <property type="match status" value="1"/>
</dbReference>
<comment type="similarity">
    <text evidence="1">Belongs to the 'phage' integrase family.</text>
</comment>
<sequence>MKGHFKKRGCKCDDMEVCTCKWTFVIDNGVHPETGKRRQKSKGNFNTKQEAQMAAIAFLEGDQVEEDETTFKDFTEEWLTHYIHRNAPKPGTLDNRRYSIKKLMPYFAYLKLKDITDSMYQEALDDLKRKNLSRSTLEGIHTTGKMIFKYAMRKKLITENPTIYASIQKDEQKVIEDDEEELPNYFEKEELLLFLDTIKEKGLYMDEAIFTTFSFTGMRIGELVALKWKDIDFENCTIRITKTYYNKKNNTLKYKLVPPKTLKSRRKITVDESVIITLKKHKEEQDKLISHLGDSYTDMGFIFANFRKYPGYPVLKKFVKNRMERLLKKAELNVNLTPHSLRHTHTSLLAQAGVDLEEIMDRLGHHDDDVTRKVYLHITPEMKKDASDKFGDFIRGK</sequence>
<gene>
    <name evidence="8" type="ORF">GCM10008986_24640</name>
</gene>
<keyword evidence="2" id="KW-0229">DNA integration</keyword>
<accession>A0ABN1BFK0</accession>
<dbReference type="Proteomes" id="UP001500880">
    <property type="component" value="Unassembled WGS sequence"/>
</dbReference>
<dbReference type="PROSITE" id="PS51898">
    <property type="entry name" value="TYR_RECOMBINASE"/>
    <property type="match status" value="1"/>
</dbReference>
<dbReference type="InterPro" id="IPR050090">
    <property type="entry name" value="Tyrosine_recombinase_XerCD"/>
</dbReference>
<evidence type="ECO:0000259" key="6">
    <source>
        <dbReference type="PROSITE" id="PS51898"/>
    </source>
</evidence>
<dbReference type="InterPro" id="IPR011010">
    <property type="entry name" value="DNA_brk_join_enz"/>
</dbReference>
<evidence type="ECO:0000256" key="2">
    <source>
        <dbReference type="ARBA" id="ARBA00022908"/>
    </source>
</evidence>
<dbReference type="InterPro" id="IPR002104">
    <property type="entry name" value="Integrase_catalytic"/>
</dbReference>
<dbReference type="PANTHER" id="PTHR30349">
    <property type="entry name" value="PHAGE INTEGRASE-RELATED"/>
    <property type="match status" value="1"/>
</dbReference>
<dbReference type="Gene3D" id="1.10.150.130">
    <property type="match status" value="1"/>
</dbReference>
<proteinExistence type="inferred from homology"/>
<protein>
    <submittedName>
        <fullName evidence="8">Tyrosine-type recombinase/integrase</fullName>
    </submittedName>
</protein>
<dbReference type="Pfam" id="PF14659">
    <property type="entry name" value="Phage_int_SAM_3"/>
    <property type="match status" value="1"/>
</dbReference>
<evidence type="ECO:0000313" key="8">
    <source>
        <dbReference type="EMBL" id="GAA0496781.1"/>
    </source>
</evidence>
<reference evidence="8 9" key="1">
    <citation type="journal article" date="2019" name="Int. J. Syst. Evol. Microbiol.">
        <title>The Global Catalogue of Microorganisms (GCM) 10K type strain sequencing project: providing services to taxonomists for standard genome sequencing and annotation.</title>
        <authorList>
            <consortium name="The Broad Institute Genomics Platform"/>
            <consortium name="The Broad Institute Genome Sequencing Center for Infectious Disease"/>
            <person name="Wu L."/>
            <person name="Ma J."/>
        </authorList>
    </citation>
    <scope>NUCLEOTIDE SEQUENCE [LARGE SCALE GENOMIC DNA]</scope>
    <source>
        <strain evidence="8 9">JCM 12389</strain>
    </source>
</reference>
<keyword evidence="4" id="KW-0233">DNA recombination</keyword>
<evidence type="ECO:0000256" key="3">
    <source>
        <dbReference type="ARBA" id="ARBA00023125"/>
    </source>
</evidence>
<dbReference type="PANTHER" id="PTHR30349:SF64">
    <property type="entry name" value="PROPHAGE INTEGRASE INTD-RELATED"/>
    <property type="match status" value="1"/>
</dbReference>